<organism evidence="1 2">
    <name type="scientific">Paenibacillus xanthanilyticus</name>
    <dbReference type="NCBI Taxonomy" id="1783531"/>
    <lineage>
        <taxon>Bacteria</taxon>
        <taxon>Bacillati</taxon>
        <taxon>Bacillota</taxon>
        <taxon>Bacilli</taxon>
        <taxon>Bacillales</taxon>
        <taxon>Paenibacillaceae</taxon>
        <taxon>Paenibacillus</taxon>
    </lineage>
</organism>
<evidence type="ECO:0000313" key="1">
    <source>
        <dbReference type="EMBL" id="MFC4103482.1"/>
    </source>
</evidence>
<comment type="caution">
    <text evidence="1">The sequence shown here is derived from an EMBL/GenBank/DDBJ whole genome shotgun (WGS) entry which is preliminary data.</text>
</comment>
<accession>A0ABV8KBR7</accession>
<reference evidence="2" key="1">
    <citation type="journal article" date="2019" name="Int. J. Syst. Evol. Microbiol.">
        <title>The Global Catalogue of Microorganisms (GCM) 10K type strain sequencing project: providing services to taxonomists for standard genome sequencing and annotation.</title>
        <authorList>
            <consortium name="The Broad Institute Genomics Platform"/>
            <consortium name="The Broad Institute Genome Sequencing Center for Infectious Disease"/>
            <person name="Wu L."/>
            <person name="Ma J."/>
        </authorList>
    </citation>
    <scope>NUCLEOTIDE SEQUENCE [LARGE SCALE GENOMIC DNA]</scope>
    <source>
        <strain evidence="2">IBRC-M 10987</strain>
    </source>
</reference>
<dbReference type="Gene3D" id="3.10.450.390">
    <property type="entry name" value="Protein of unknown function DUF3889"/>
    <property type="match status" value="1"/>
</dbReference>
<dbReference type="InterPro" id="IPR024987">
    <property type="entry name" value="DUF3889"/>
</dbReference>
<dbReference type="RefSeq" id="WP_377722076.1">
    <property type="nucleotide sequence ID" value="NZ_JBHSAM010000036.1"/>
</dbReference>
<keyword evidence="2" id="KW-1185">Reference proteome</keyword>
<dbReference type="EMBL" id="JBHSAM010000036">
    <property type="protein sequence ID" value="MFC4103482.1"/>
    <property type="molecule type" value="Genomic_DNA"/>
</dbReference>
<gene>
    <name evidence="1" type="ORF">ACFOZ8_28085</name>
</gene>
<dbReference type="Pfam" id="PF13028">
    <property type="entry name" value="DUF3889"/>
    <property type="match status" value="1"/>
</dbReference>
<sequence>MNAYRWVILALAGTWLVFGLVHPNTAGAEPAYAKWGRMAVKETIKRYRADVIDYKHVGRQVESDGLVSETFKLILSKEGRQFAVTVQIWFEGQSEQVVRLQFTEEGKSAGSMKQPKYRIVLKRQPFVRVW</sequence>
<name>A0ABV8KBR7_9BACL</name>
<evidence type="ECO:0000313" key="2">
    <source>
        <dbReference type="Proteomes" id="UP001595715"/>
    </source>
</evidence>
<protein>
    <submittedName>
        <fullName evidence="1">DUF3889 domain-containing protein</fullName>
    </submittedName>
</protein>
<dbReference type="Proteomes" id="UP001595715">
    <property type="component" value="Unassembled WGS sequence"/>
</dbReference>
<proteinExistence type="predicted"/>